<dbReference type="GO" id="GO:0006352">
    <property type="term" value="P:DNA-templated transcription initiation"/>
    <property type="evidence" value="ECO:0007669"/>
    <property type="project" value="UniProtKB-UniRule"/>
</dbReference>
<dbReference type="SUPFAM" id="SSF88946">
    <property type="entry name" value="Sigma2 domain of RNA polymerase sigma factors"/>
    <property type="match status" value="1"/>
</dbReference>
<evidence type="ECO:0000256" key="1">
    <source>
        <dbReference type="ARBA" id="ARBA00022490"/>
    </source>
</evidence>
<accession>A0A0X8FB93</accession>
<dbReference type="GO" id="GO:0005737">
    <property type="term" value="C:cytoplasm"/>
    <property type="evidence" value="ECO:0007669"/>
    <property type="project" value="UniProtKB-SubCell"/>
</dbReference>
<dbReference type="HAMAP" id="MF_02064">
    <property type="entry name" value="Sigma70_SigI"/>
    <property type="match status" value="1"/>
</dbReference>
<evidence type="ECO:0000313" key="8">
    <source>
        <dbReference type="EMBL" id="PKZ22249.1"/>
    </source>
</evidence>
<gene>
    <name evidence="6" type="primary">sigI</name>
    <name evidence="7" type="ORF">AWM72_05015</name>
    <name evidence="8" type="ORF">CYJ28_03830</name>
</gene>
<feature type="DNA-binding region" description="H-T-H motif" evidence="6">
    <location>
        <begin position="168"/>
        <end position="187"/>
    </location>
</feature>
<keyword evidence="2 6" id="KW-0805">Transcription regulation</keyword>
<evidence type="ECO:0000256" key="5">
    <source>
        <dbReference type="ARBA" id="ARBA00023163"/>
    </source>
</evidence>
<dbReference type="InterPro" id="IPR014244">
    <property type="entry name" value="RNA_pol_sigma-I"/>
</dbReference>
<sequence>METREERNALIQEHFGFIIKTVSEITGRYVEVGNDDALSVALMAFDEAISRYDEDRGHFLAFCKLVIKSRVLTHLKGEGKDQQDVSLDDLQELGFDPVDERPVSQTDMKVEIEAWKEDLEDFAITLEQLADEAPKHRDTRERAIDISEASSKKRAITDHLFTKKRLPIRKMSRTFDVTEKVIKGSKTFIISVIIIFVKEYRAILDWIRG</sequence>
<dbReference type="EMBL" id="PKGY01000002">
    <property type="protein sequence ID" value="PKZ22249.1"/>
    <property type="molecule type" value="Genomic_DNA"/>
</dbReference>
<dbReference type="Gene3D" id="1.10.1740.10">
    <property type="match status" value="1"/>
</dbReference>
<comment type="similarity">
    <text evidence="6">Belongs to the sigma-70 factor family. SigI subfamily.</text>
</comment>
<organism evidence="7 9">
    <name type="scientific">Aerococcus sanguinicola</name>
    <dbReference type="NCBI Taxonomy" id="119206"/>
    <lineage>
        <taxon>Bacteria</taxon>
        <taxon>Bacillati</taxon>
        <taxon>Bacillota</taxon>
        <taxon>Bacilli</taxon>
        <taxon>Lactobacillales</taxon>
        <taxon>Aerococcaceae</taxon>
        <taxon>Aerococcus</taxon>
    </lineage>
</organism>
<evidence type="ECO:0000313" key="7">
    <source>
        <dbReference type="EMBL" id="AMB94158.1"/>
    </source>
</evidence>
<evidence type="ECO:0000256" key="6">
    <source>
        <dbReference type="HAMAP-Rule" id="MF_02064"/>
    </source>
</evidence>
<evidence type="ECO:0000256" key="4">
    <source>
        <dbReference type="ARBA" id="ARBA00023125"/>
    </source>
</evidence>
<dbReference type="RefSeq" id="WP_067974178.1">
    <property type="nucleotide sequence ID" value="NZ_CAJHKN010000002.1"/>
</dbReference>
<reference evidence="8 10" key="3">
    <citation type="submission" date="2017-12" db="EMBL/GenBank/DDBJ databases">
        <title>Phylogenetic diversity of female urinary microbiome.</title>
        <authorList>
            <person name="Thomas-White K."/>
            <person name="Wolfe A.J."/>
        </authorList>
    </citation>
    <scope>NUCLEOTIDE SEQUENCE [LARGE SCALE GENOMIC DNA]</scope>
    <source>
        <strain evidence="8 10">UMB0139</strain>
    </source>
</reference>
<dbReference type="GO" id="GO:0003677">
    <property type="term" value="F:DNA binding"/>
    <property type="evidence" value="ECO:0007669"/>
    <property type="project" value="UniProtKB-UniRule"/>
</dbReference>
<dbReference type="InterPro" id="IPR013325">
    <property type="entry name" value="RNA_pol_sigma_r2"/>
</dbReference>
<protein>
    <recommendedName>
        <fullName evidence="6">RNA polymerase sigma factor SigI</fullName>
    </recommendedName>
</protein>
<keyword evidence="5 6" id="KW-0804">Transcription</keyword>
<comment type="activity regulation">
    <text evidence="6">Negatively regulated by the anti-sigma-I factor RsgI.</text>
</comment>
<keyword evidence="1 6" id="KW-0963">Cytoplasm</keyword>
<evidence type="ECO:0000313" key="10">
    <source>
        <dbReference type="Proteomes" id="UP000234239"/>
    </source>
</evidence>
<keyword evidence="6" id="KW-0346">Stress response</keyword>
<evidence type="ECO:0000256" key="3">
    <source>
        <dbReference type="ARBA" id="ARBA00023082"/>
    </source>
</evidence>
<keyword evidence="3 6" id="KW-0731">Sigma factor</keyword>
<dbReference type="KEGG" id="asan:AWM72_05015"/>
<keyword evidence="9" id="KW-1185">Reference proteome</keyword>
<comment type="function">
    <text evidence="6">Sigma factors are initiation factors that promote the attachment of RNA polymerase to specific initiation sites and are then released.</text>
</comment>
<proteinExistence type="inferred from homology"/>
<feature type="short sequence motif" description="Polymerase core binding" evidence="6">
    <location>
        <begin position="36"/>
        <end position="49"/>
    </location>
</feature>
<dbReference type="PIRSF" id="PIRSF038953">
    <property type="entry name" value="SigI"/>
    <property type="match status" value="1"/>
</dbReference>
<evidence type="ECO:0000256" key="2">
    <source>
        <dbReference type="ARBA" id="ARBA00023015"/>
    </source>
</evidence>
<dbReference type="Proteomes" id="UP000234239">
    <property type="component" value="Unassembled WGS sequence"/>
</dbReference>
<comment type="subunit">
    <text evidence="6">Interacts with RsgI.</text>
</comment>
<name>A0A0X8FB93_9LACT</name>
<dbReference type="GO" id="GO:0016987">
    <property type="term" value="F:sigma factor activity"/>
    <property type="evidence" value="ECO:0007669"/>
    <property type="project" value="UniProtKB-UniRule"/>
</dbReference>
<reference evidence="9" key="2">
    <citation type="submission" date="2016-01" db="EMBL/GenBank/DDBJ databases">
        <title>Six Aerococcus type strain genome sequencing and assembly using PacBio and Illumina Hiseq.</title>
        <authorList>
            <person name="Carkaci D."/>
            <person name="Dargis R."/>
            <person name="Nielsen X.C."/>
            <person name="Skovgaard O."/>
            <person name="Fuursted K."/>
            <person name="Christensen J.J."/>
        </authorList>
    </citation>
    <scope>NUCLEOTIDE SEQUENCE [LARGE SCALE GENOMIC DNA]</scope>
    <source>
        <strain evidence="9">CCUG43001</strain>
    </source>
</reference>
<reference evidence="7 9" key="1">
    <citation type="journal article" date="2016" name="Genome Announc.">
        <title>Complete Genome Sequences of Aerococcus christensenii CCUG 28831T, Aerococcus sanguinicola CCUG 43001T, Aerococcus urinae CCUG 36881T, Aerococcus urinaeequi CCUG 28094T, Aerococcus urinaehominis CCUG 42038 BT, and Aerococcus viridans CCUG 4311T.</title>
        <authorList>
            <person name="Carkaci D."/>
            <person name="Dargis R."/>
            <person name="Nielsen X.C."/>
            <person name="Skovgaard O."/>
            <person name="Fuursted K."/>
            <person name="Christensen J.J."/>
        </authorList>
    </citation>
    <scope>NUCLEOTIDE SEQUENCE [LARGE SCALE GENOMIC DNA]</scope>
    <source>
        <strain evidence="7 9">CCUG43001</strain>
    </source>
</reference>
<dbReference type="Proteomes" id="UP000069912">
    <property type="component" value="Chromosome"/>
</dbReference>
<dbReference type="EMBL" id="CP014160">
    <property type="protein sequence ID" value="AMB94158.1"/>
    <property type="molecule type" value="Genomic_DNA"/>
</dbReference>
<dbReference type="AlphaFoldDB" id="A0A0X8FB93"/>
<comment type="subcellular location">
    <subcellularLocation>
        <location evidence="6">Cytoplasm</location>
    </subcellularLocation>
</comment>
<keyword evidence="4 6" id="KW-0238">DNA-binding</keyword>
<evidence type="ECO:0000313" key="9">
    <source>
        <dbReference type="Proteomes" id="UP000069912"/>
    </source>
</evidence>